<dbReference type="AlphaFoldDB" id="A0AAW2SRG6"/>
<sequence>MWIHLPPQLQREALAAKHAVGRSQGWDESVDFDSWVSARTFKVGDKLEIKNTSGLTAWLNWLVKAHTGAATSSVHWTR</sequence>
<accession>A0AAW2SRG6</accession>
<dbReference type="GO" id="GO:0009055">
    <property type="term" value="F:electron transfer activity"/>
    <property type="evidence" value="ECO:0007669"/>
    <property type="project" value="InterPro"/>
</dbReference>
<name>A0AAW2SRG6_9LAMI</name>
<gene>
    <name evidence="2" type="ORF">Slati_4481200</name>
</gene>
<evidence type="ECO:0000259" key="1">
    <source>
        <dbReference type="PROSITE" id="PS51485"/>
    </source>
</evidence>
<dbReference type="EMBL" id="JACGWN010000016">
    <property type="protein sequence ID" value="KAL0395150.1"/>
    <property type="molecule type" value="Genomic_DNA"/>
</dbReference>
<reference evidence="2" key="2">
    <citation type="journal article" date="2024" name="Plant">
        <title>Genomic evolution and insights into agronomic trait innovations of Sesamum species.</title>
        <authorList>
            <person name="Miao H."/>
            <person name="Wang L."/>
            <person name="Qu L."/>
            <person name="Liu H."/>
            <person name="Sun Y."/>
            <person name="Le M."/>
            <person name="Wang Q."/>
            <person name="Wei S."/>
            <person name="Zheng Y."/>
            <person name="Lin W."/>
            <person name="Duan Y."/>
            <person name="Cao H."/>
            <person name="Xiong S."/>
            <person name="Wang X."/>
            <person name="Wei L."/>
            <person name="Li C."/>
            <person name="Ma Q."/>
            <person name="Ju M."/>
            <person name="Zhao R."/>
            <person name="Li G."/>
            <person name="Mu C."/>
            <person name="Tian Q."/>
            <person name="Mei H."/>
            <person name="Zhang T."/>
            <person name="Gao T."/>
            <person name="Zhang H."/>
        </authorList>
    </citation>
    <scope>NUCLEOTIDE SEQUENCE</scope>
    <source>
        <strain evidence="2">KEN1</strain>
    </source>
</reference>
<dbReference type="InterPro" id="IPR003245">
    <property type="entry name" value="Phytocyanin_dom"/>
</dbReference>
<dbReference type="SUPFAM" id="SSF49503">
    <property type="entry name" value="Cupredoxins"/>
    <property type="match status" value="1"/>
</dbReference>
<dbReference type="PROSITE" id="PS51485">
    <property type="entry name" value="PHYTOCYANIN"/>
    <property type="match status" value="1"/>
</dbReference>
<dbReference type="Gene3D" id="2.60.40.420">
    <property type="entry name" value="Cupredoxins - blue copper proteins"/>
    <property type="match status" value="1"/>
</dbReference>
<organism evidence="2">
    <name type="scientific">Sesamum latifolium</name>
    <dbReference type="NCBI Taxonomy" id="2727402"/>
    <lineage>
        <taxon>Eukaryota</taxon>
        <taxon>Viridiplantae</taxon>
        <taxon>Streptophyta</taxon>
        <taxon>Embryophyta</taxon>
        <taxon>Tracheophyta</taxon>
        <taxon>Spermatophyta</taxon>
        <taxon>Magnoliopsida</taxon>
        <taxon>eudicotyledons</taxon>
        <taxon>Gunneridae</taxon>
        <taxon>Pentapetalae</taxon>
        <taxon>asterids</taxon>
        <taxon>lamiids</taxon>
        <taxon>Lamiales</taxon>
        <taxon>Pedaliaceae</taxon>
        <taxon>Sesamum</taxon>
    </lineage>
</organism>
<protein>
    <recommendedName>
        <fullName evidence="1">Phytocyanin domain-containing protein</fullName>
    </recommendedName>
</protein>
<reference evidence="2" key="1">
    <citation type="submission" date="2020-06" db="EMBL/GenBank/DDBJ databases">
        <authorList>
            <person name="Li T."/>
            <person name="Hu X."/>
            <person name="Zhang T."/>
            <person name="Song X."/>
            <person name="Zhang H."/>
            <person name="Dai N."/>
            <person name="Sheng W."/>
            <person name="Hou X."/>
            <person name="Wei L."/>
        </authorList>
    </citation>
    <scope>NUCLEOTIDE SEQUENCE</scope>
    <source>
        <strain evidence="2">KEN1</strain>
        <tissue evidence="2">Leaf</tissue>
    </source>
</reference>
<dbReference type="InterPro" id="IPR008972">
    <property type="entry name" value="Cupredoxin"/>
</dbReference>
<evidence type="ECO:0000313" key="2">
    <source>
        <dbReference type="EMBL" id="KAL0395150.1"/>
    </source>
</evidence>
<comment type="caution">
    <text evidence="2">The sequence shown here is derived from an EMBL/GenBank/DDBJ whole genome shotgun (WGS) entry which is preliminary data.</text>
</comment>
<feature type="domain" description="Phytocyanin" evidence="1">
    <location>
        <begin position="16"/>
        <end position="78"/>
    </location>
</feature>
<proteinExistence type="predicted"/>